<feature type="repeat" description="PPR" evidence="2">
    <location>
        <begin position="575"/>
        <end position="605"/>
    </location>
</feature>
<evidence type="ECO:0008006" key="5">
    <source>
        <dbReference type="Google" id="ProtNLM"/>
    </source>
</evidence>
<reference evidence="3" key="1">
    <citation type="submission" date="2023-08" db="EMBL/GenBank/DDBJ databases">
        <authorList>
            <person name="Audoor S."/>
            <person name="Bilcke G."/>
        </authorList>
    </citation>
    <scope>NUCLEOTIDE SEQUENCE</scope>
</reference>
<comment type="similarity">
    <text evidence="1">Belongs to the PPR family. P subfamily.</text>
</comment>
<dbReference type="NCBIfam" id="TIGR00756">
    <property type="entry name" value="PPR"/>
    <property type="match status" value="5"/>
</dbReference>
<dbReference type="PROSITE" id="PS51375">
    <property type="entry name" value="PPR"/>
    <property type="match status" value="5"/>
</dbReference>
<dbReference type="InterPro" id="IPR011990">
    <property type="entry name" value="TPR-like_helical_dom_sf"/>
</dbReference>
<dbReference type="Pfam" id="PF01535">
    <property type="entry name" value="PPR"/>
    <property type="match status" value="2"/>
</dbReference>
<dbReference type="PANTHER" id="PTHR46128">
    <property type="entry name" value="MITOCHONDRIAL GROUP I INTRON SPLICING FACTOR CCM1"/>
    <property type="match status" value="1"/>
</dbReference>
<evidence type="ECO:0000256" key="1">
    <source>
        <dbReference type="ARBA" id="ARBA00007626"/>
    </source>
</evidence>
<dbReference type="EMBL" id="CAKOGP040002325">
    <property type="protein sequence ID" value="CAJ1967450.1"/>
    <property type="molecule type" value="Genomic_DNA"/>
</dbReference>
<proteinExistence type="inferred from homology"/>
<evidence type="ECO:0000313" key="4">
    <source>
        <dbReference type="Proteomes" id="UP001295423"/>
    </source>
</evidence>
<feature type="repeat" description="PPR" evidence="2">
    <location>
        <begin position="372"/>
        <end position="406"/>
    </location>
</feature>
<dbReference type="AlphaFoldDB" id="A0AAD2GAR6"/>
<feature type="repeat" description="PPR" evidence="2">
    <location>
        <begin position="288"/>
        <end position="323"/>
    </location>
</feature>
<comment type="caution">
    <text evidence="3">The sequence shown here is derived from an EMBL/GenBank/DDBJ whole genome shotgun (WGS) entry which is preliminary data.</text>
</comment>
<dbReference type="PANTHER" id="PTHR46128:SF329">
    <property type="entry name" value="MITOCHONDRIAL GROUP I INTRON SPLICING FACTOR DMR1"/>
    <property type="match status" value="1"/>
</dbReference>
<protein>
    <recommendedName>
        <fullName evidence="5">Pentacotripeptide-repeat region of PRORP domain-containing protein</fullName>
    </recommendedName>
</protein>
<organism evidence="3 4">
    <name type="scientific">Cylindrotheca closterium</name>
    <dbReference type="NCBI Taxonomy" id="2856"/>
    <lineage>
        <taxon>Eukaryota</taxon>
        <taxon>Sar</taxon>
        <taxon>Stramenopiles</taxon>
        <taxon>Ochrophyta</taxon>
        <taxon>Bacillariophyta</taxon>
        <taxon>Bacillariophyceae</taxon>
        <taxon>Bacillariophycidae</taxon>
        <taxon>Bacillariales</taxon>
        <taxon>Bacillariaceae</taxon>
        <taxon>Cylindrotheca</taxon>
    </lineage>
</organism>
<feature type="repeat" description="PPR" evidence="2">
    <location>
        <begin position="490"/>
        <end position="524"/>
    </location>
</feature>
<feature type="repeat" description="PPR" evidence="2">
    <location>
        <begin position="454"/>
        <end position="489"/>
    </location>
</feature>
<dbReference type="Gene3D" id="1.25.40.10">
    <property type="entry name" value="Tetratricopeptide repeat domain"/>
    <property type="match status" value="3"/>
</dbReference>
<dbReference type="Pfam" id="PF13812">
    <property type="entry name" value="PPR_3"/>
    <property type="match status" value="1"/>
</dbReference>
<keyword evidence="4" id="KW-1185">Reference proteome</keyword>
<gene>
    <name evidence="3" type="ORF">CYCCA115_LOCUS22781</name>
</gene>
<dbReference type="Proteomes" id="UP001295423">
    <property type="component" value="Unassembled WGS sequence"/>
</dbReference>
<dbReference type="Pfam" id="PF13041">
    <property type="entry name" value="PPR_2"/>
    <property type="match status" value="1"/>
</dbReference>
<evidence type="ECO:0000313" key="3">
    <source>
        <dbReference type="EMBL" id="CAJ1967450.1"/>
    </source>
</evidence>
<dbReference type="InterPro" id="IPR050872">
    <property type="entry name" value="PPR_P_subfamily"/>
</dbReference>
<dbReference type="InterPro" id="IPR002885">
    <property type="entry name" value="PPR_rpt"/>
</dbReference>
<name>A0AAD2GAR6_9STRA</name>
<accession>A0AAD2GAR6</accession>
<evidence type="ECO:0000256" key="2">
    <source>
        <dbReference type="PROSITE-ProRule" id="PRU00708"/>
    </source>
</evidence>
<sequence>MISSIPSDALRRIFQIAHPLNAARNERSTTPVHQILRVQSRRLASRTIVRNGTPKAPLLSSTKASPPKFPQEAFDKLFIIKSKDPPPESFSAWLDSLRSNDGSISEELEHELILEIADSKNRRLMQKATEQLEWTDQESIRLLIVSWTKILREPRRGAKLLLDWQRQTQRFDQMPKMGTYRLVLSGLAQEPRNSELASEVLEELYKQSPRLLPDRDCFHRVLGACSNDPARAEETLMKMIHLAQSKRLDVMPNLSTYRLLFTSWSNSRQKGAGKRAMELLRSCPVNPDTLCYNMVMNALANDGDYERAEDVLMEALREKKADRVSIYTIFKAHEKAGTKEAVIAAQDFLDRIGESKDSSHGLKLPRKFNVPNARTYATVIGMWAKLGQPKRAWDLLQKLEDKAEQPDGRRYRADQITYQAVIGSLSKGSDKQTRQNAEKAQELLESMALRFRLNPVTCNTVIKCWTRAKNPDAAKEKVLDRMVDWRVSPDIVSYNTIIQSYARMGMAVEAEGLFNELLSSASSATSEVIPNSRTFTAIMMALSTQKSVPSAEKAEELLAVMIQKHKEEQWNTSPDIYTYNTVLRCWCTLRDGTRAESFFRKMEQEVKPDVISYNSLLNAYYHNFEKGVALVEEMMERKIKPDRVTQRTLLQILTKDKRVRNKDQVSKETMERFFL</sequence>